<evidence type="ECO:0000313" key="2">
    <source>
        <dbReference type="EMBL" id="ELP54756.1"/>
    </source>
</evidence>
<gene>
    <name evidence="2" type="ORF">O53_3581</name>
</gene>
<sequence>MALESWIITLNIDTLERVGEALLDFSTVEDLTNWLNALDA</sequence>
<dbReference type="AlphaFoldDB" id="L7E7B5"/>
<evidence type="ECO:0000313" key="3">
    <source>
        <dbReference type="Proteomes" id="UP000010932"/>
    </source>
</evidence>
<organism evidence="2 3">
    <name type="scientific">Microcystis aeruginosa TAIHU98</name>
    <dbReference type="NCBI Taxonomy" id="1134457"/>
    <lineage>
        <taxon>Bacteria</taxon>
        <taxon>Bacillati</taxon>
        <taxon>Cyanobacteriota</taxon>
        <taxon>Cyanophyceae</taxon>
        <taxon>Oscillatoriophycideae</taxon>
        <taxon>Chroococcales</taxon>
        <taxon>Microcystaceae</taxon>
        <taxon>Microcystis</taxon>
    </lineage>
</organism>
<name>L7E7B5_MICAE</name>
<dbReference type="InterPro" id="IPR025587">
    <property type="entry name" value="DUF4351"/>
</dbReference>
<dbReference type="PATRIC" id="fig|1134457.3.peg.3521"/>
<protein>
    <recommendedName>
        <fullName evidence="1">DUF4351 domain-containing protein</fullName>
    </recommendedName>
</protein>
<feature type="domain" description="DUF4351" evidence="1">
    <location>
        <begin position="4"/>
        <end position="35"/>
    </location>
</feature>
<dbReference type="Pfam" id="PF14261">
    <property type="entry name" value="DUF4351"/>
    <property type="match status" value="1"/>
</dbReference>
<proteinExistence type="predicted"/>
<accession>L7E7B5</accession>
<reference evidence="2 3" key="1">
    <citation type="journal article" date="2013" name="Genome Announc.">
        <title>Whole-Genome Sequence of Microcystis aeruginosa TAIHU98, a Nontoxic Bloom-Forming Strain Isolated from Taihu Lake, China.</title>
        <authorList>
            <person name="Yang C."/>
            <person name="Zhang W."/>
            <person name="Ren M."/>
            <person name="Song L."/>
            <person name="Li T."/>
            <person name="Zhao J."/>
        </authorList>
    </citation>
    <scope>NUCLEOTIDE SEQUENCE [LARGE SCALE GENOMIC DNA]</scope>
    <source>
        <strain evidence="2 3">TAIHU98</strain>
    </source>
</reference>
<dbReference type="EMBL" id="ANKQ01000002">
    <property type="protein sequence ID" value="ELP54756.1"/>
    <property type="molecule type" value="Genomic_DNA"/>
</dbReference>
<evidence type="ECO:0000259" key="1">
    <source>
        <dbReference type="Pfam" id="PF14261"/>
    </source>
</evidence>
<dbReference type="Proteomes" id="UP000010932">
    <property type="component" value="Unassembled WGS sequence"/>
</dbReference>
<comment type="caution">
    <text evidence="2">The sequence shown here is derived from an EMBL/GenBank/DDBJ whole genome shotgun (WGS) entry which is preliminary data.</text>
</comment>